<reference evidence="4 5" key="1">
    <citation type="submission" date="2017-08" db="EMBL/GenBank/DDBJ databases">
        <title>Infants hospitalized years apart are colonized by the same room-sourced microbial strains.</title>
        <authorList>
            <person name="Brooks B."/>
            <person name="Olm M.R."/>
            <person name="Firek B.A."/>
            <person name="Baker R."/>
            <person name="Thomas B.C."/>
            <person name="Morowitz M.J."/>
            <person name="Banfield J.F."/>
        </authorList>
    </citation>
    <scope>NUCLEOTIDE SEQUENCE [LARGE SCALE GENOMIC DNA]</scope>
    <source>
        <strain evidence="4">S2_003_000_R2_14</strain>
    </source>
</reference>
<dbReference type="PANTHER" id="PTHR30469">
    <property type="entry name" value="MULTIDRUG RESISTANCE PROTEIN MDTA"/>
    <property type="match status" value="1"/>
</dbReference>
<proteinExistence type="inferred from homology"/>
<evidence type="ECO:0000313" key="5">
    <source>
        <dbReference type="Proteomes" id="UP000249061"/>
    </source>
</evidence>
<dbReference type="GO" id="GO:0015562">
    <property type="term" value="F:efflux transmembrane transporter activity"/>
    <property type="evidence" value="ECO:0007669"/>
    <property type="project" value="TreeGrafter"/>
</dbReference>
<dbReference type="AlphaFoldDB" id="A0A2W5T8H7"/>
<evidence type="ECO:0000259" key="2">
    <source>
        <dbReference type="Pfam" id="PF25954"/>
    </source>
</evidence>
<evidence type="ECO:0000256" key="1">
    <source>
        <dbReference type="ARBA" id="ARBA00009477"/>
    </source>
</evidence>
<dbReference type="InterPro" id="IPR006143">
    <property type="entry name" value="RND_pump_MFP"/>
</dbReference>
<feature type="domain" description="CzcB-like barrel-sandwich hybrid" evidence="3">
    <location>
        <begin position="65"/>
        <end position="203"/>
    </location>
</feature>
<gene>
    <name evidence="4" type="ORF">DI536_22235</name>
</gene>
<dbReference type="Pfam" id="PF25954">
    <property type="entry name" value="Beta-barrel_RND_2"/>
    <property type="match status" value="1"/>
</dbReference>
<sequence>MNRNTLLIAALALAACHKPAPEEAGTKKEAMVALAPVKVETADVEHQKMPKYLTLTGSILADRQSSVAANVAGRVTHTYIERGQPVKAGQVLAIVDSRAAGFQQAAAVAQSQAAQSQATLAKQDCERADTLFSQGAIAKAEFERLKTQCTAQLYNANAAQANADLATKAAGDTIIRAPFDGIVGERLINVGEYVQPPTQVATIFSINPVRVSLSVPEPAVSMVKEGQELMLEVSSYPDRQFPATVRFVSPALRTNTRDLIIEASAKNDDFALKPGMFATAKLSIGEEEQPTIPSGAIVADGTVKRMYLARNGQAFEVVVSTGVTKDGRIAVLEPLQAGEKVIVKPPPGLHDGSSIVQ</sequence>
<feature type="domain" description="CusB-like beta-barrel" evidence="2">
    <location>
        <begin position="211"/>
        <end position="283"/>
    </location>
</feature>
<dbReference type="Proteomes" id="UP000249061">
    <property type="component" value="Unassembled WGS sequence"/>
</dbReference>
<dbReference type="InterPro" id="IPR058647">
    <property type="entry name" value="BSH_CzcB-like"/>
</dbReference>
<accession>A0A2W5T8H7</accession>
<evidence type="ECO:0000259" key="3">
    <source>
        <dbReference type="Pfam" id="PF25973"/>
    </source>
</evidence>
<evidence type="ECO:0000313" key="4">
    <source>
        <dbReference type="EMBL" id="PZR09303.1"/>
    </source>
</evidence>
<dbReference type="SUPFAM" id="SSF111369">
    <property type="entry name" value="HlyD-like secretion proteins"/>
    <property type="match status" value="1"/>
</dbReference>
<dbReference type="NCBIfam" id="TIGR01730">
    <property type="entry name" value="RND_mfp"/>
    <property type="match status" value="1"/>
</dbReference>
<comment type="caution">
    <text evidence="4">The sequence shown here is derived from an EMBL/GenBank/DDBJ whole genome shotgun (WGS) entry which is preliminary data.</text>
</comment>
<dbReference type="Gene3D" id="1.10.287.470">
    <property type="entry name" value="Helix hairpin bin"/>
    <property type="match status" value="1"/>
</dbReference>
<dbReference type="Gene3D" id="2.40.420.20">
    <property type="match status" value="1"/>
</dbReference>
<dbReference type="PROSITE" id="PS51257">
    <property type="entry name" value="PROKAR_LIPOPROTEIN"/>
    <property type="match status" value="1"/>
</dbReference>
<dbReference type="EMBL" id="QFQP01000021">
    <property type="protein sequence ID" value="PZR09303.1"/>
    <property type="molecule type" value="Genomic_DNA"/>
</dbReference>
<organism evidence="4 5">
    <name type="scientific">Archangium gephyra</name>
    <dbReference type="NCBI Taxonomy" id="48"/>
    <lineage>
        <taxon>Bacteria</taxon>
        <taxon>Pseudomonadati</taxon>
        <taxon>Myxococcota</taxon>
        <taxon>Myxococcia</taxon>
        <taxon>Myxococcales</taxon>
        <taxon>Cystobacterineae</taxon>
        <taxon>Archangiaceae</taxon>
        <taxon>Archangium</taxon>
    </lineage>
</organism>
<dbReference type="Pfam" id="PF25973">
    <property type="entry name" value="BSH_CzcB"/>
    <property type="match status" value="1"/>
</dbReference>
<protein>
    <submittedName>
        <fullName evidence="4">Efflux RND transporter periplasmic adaptor subunit</fullName>
    </submittedName>
</protein>
<dbReference type="Gene3D" id="2.40.30.170">
    <property type="match status" value="1"/>
</dbReference>
<name>A0A2W5T8H7_9BACT</name>
<comment type="similarity">
    <text evidence="1">Belongs to the membrane fusion protein (MFP) (TC 8.A.1) family.</text>
</comment>
<dbReference type="GO" id="GO:1990281">
    <property type="term" value="C:efflux pump complex"/>
    <property type="evidence" value="ECO:0007669"/>
    <property type="project" value="TreeGrafter"/>
</dbReference>
<dbReference type="InterPro" id="IPR058792">
    <property type="entry name" value="Beta-barrel_RND_2"/>
</dbReference>
<dbReference type="FunFam" id="2.40.30.170:FF:000010">
    <property type="entry name" value="Efflux RND transporter periplasmic adaptor subunit"/>
    <property type="match status" value="1"/>
</dbReference>
<dbReference type="Gene3D" id="2.40.50.100">
    <property type="match status" value="1"/>
</dbReference>